<keyword evidence="18" id="KW-1185">Reference proteome</keyword>
<dbReference type="NCBIfam" id="NF003589">
    <property type="entry name" value="PRK05254.1-2"/>
    <property type="match status" value="1"/>
</dbReference>
<reference evidence="17" key="4">
    <citation type="submission" date="2025-09" db="UniProtKB">
        <authorList>
            <consortium name="Ensembl"/>
        </authorList>
    </citation>
    <scope>IDENTIFICATION</scope>
</reference>
<evidence type="ECO:0000256" key="3">
    <source>
        <dbReference type="ARBA" id="ARBA00022763"/>
    </source>
</evidence>
<dbReference type="InterPro" id="IPR005122">
    <property type="entry name" value="Uracil-DNA_glycosylase-like"/>
</dbReference>
<evidence type="ECO:0000256" key="10">
    <source>
        <dbReference type="ARBA" id="ARBA00052828"/>
    </source>
</evidence>
<evidence type="ECO:0000256" key="5">
    <source>
        <dbReference type="ARBA" id="ARBA00022990"/>
    </source>
</evidence>
<sequence>MPSQKKISTFFSPKTTNKRKTTTTNETSKKLKADKENINITETQRLKRTNTTKQVCLDTPKNKMGPSWRIALQAELTKPYYIKVTDFVKSERTKHKVYPPEQQVFAWTQHCKIEDIKVVILGQDPYHGPGQAHGLCFSVQKGIRTPPSLKNMFKELESDVEGFNTPDHGDLTGWADQGVLLLNAVLTVRDGEPNSHKDKGWEELTDSVISWISTNLNGVVFMLWGSYAHKKGAKIDQQRHLVLKAVHPSPLSAHRGYFGCKHFSKANKYLKKQGKSEIEWNDL</sequence>
<dbReference type="EMBL" id="EAAA01002293">
    <property type="status" value="NOT_ANNOTATED_CDS"/>
    <property type="molecule type" value="Genomic_DNA"/>
</dbReference>
<comment type="function">
    <text evidence="12 14">Excises uracil residues from the DNA which can arise as a result of misincorporation of dUMP residues by DNA polymerase or due to deamination of cytosine.</text>
</comment>
<dbReference type="Gene3D" id="3.40.470.10">
    <property type="entry name" value="Uracil-DNA glycosylase-like domain"/>
    <property type="match status" value="1"/>
</dbReference>
<dbReference type="EC" id="3.2.2.27" evidence="12 14"/>
<dbReference type="SUPFAM" id="SSF52141">
    <property type="entry name" value="Uracil-DNA glycosylase-like"/>
    <property type="match status" value="1"/>
</dbReference>
<dbReference type="PROSITE" id="PS00130">
    <property type="entry name" value="U_DNA_GLYCOSYLASE"/>
    <property type="match status" value="1"/>
</dbReference>
<evidence type="ECO:0000256" key="12">
    <source>
        <dbReference type="HAMAP-Rule" id="MF_03166"/>
    </source>
</evidence>
<feature type="compositionally biased region" description="Polar residues" evidence="15">
    <location>
        <begin position="1"/>
        <end position="13"/>
    </location>
</feature>
<keyword evidence="5" id="KW-0007">Acetylation</keyword>
<protein>
    <recommendedName>
        <fullName evidence="12 14">Uracil-DNA glycosylase</fullName>
        <shortName evidence="12">UDG</shortName>
        <ecNumber evidence="12 14">3.2.2.27</ecNumber>
    </recommendedName>
</protein>
<comment type="similarity">
    <text evidence="1 12 14">Belongs to the uracil-DNA glycosylase (UDG) superfamily. UNG family.</text>
</comment>
<dbReference type="GO" id="GO:0005739">
    <property type="term" value="C:mitochondrion"/>
    <property type="evidence" value="ECO:0000318"/>
    <property type="project" value="GO_Central"/>
</dbReference>
<reference evidence="17" key="2">
    <citation type="journal article" date="2008" name="Genome Biol.">
        <title>Improved genome assembly and evidence-based global gene model set for the chordate Ciona intestinalis: new insight into intron and operon populations.</title>
        <authorList>
            <person name="Satou Y."/>
            <person name="Mineta K."/>
            <person name="Ogasawara M."/>
            <person name="Sasakura Y."/>
            <person name="Shoguchi E."/>
            <person name="Ueno K."/>
            <person name="Yamada L."/>
            <person name="Matsumoto J."/>
            <person name="Wasserscheid J."/>
            <person name="Dewar K."/>
            <person name="Wiley G.B."/>
            <person name="Macmil S.L."/>
            <person name="Roe B.A."/>
            <person name="Zeller R.W."/>
            <person name="Hastings K.E."/>
            <person name="Lemaire P."/>
            <person name="Lindquist E."/>
            <person name="Endo T."/>
            <person name="Hotta K."/>
            <person name="Inaba K."/>
        </authorList>
    </citation>
    <scope>NUCLEOTIDE SEQUENCE [LARGE SCALE GENOMIC DNA]</scope>
    <source>
        <strain evidence="17">wild type</strain>
    </source>
</reference>
<dbReference type="SMART" id="SM00986">
    <property type="entry name" value="UDG"/>
    <property type="match status" value="1"/>
</dbReference>
<dbReference type="GO" id="GO:0097510">
    <property type="term" value="P:base-excision repair, AP site formation via deaminated base removal"/>
    <property type="evidence" value="ECO:0000318"/>
    <property type="project" value="GO_Central"/>
</dbReference>
<dbReference type="InParanoid" id="F7AH61"/>
<dbReference type="HOGENOM" id="CLU_032162_2_1_1"/>
<evidence type="ECO:0000313" key="17">
    <source>
        <dbReference type="Ensembl" id="ENSCINP00000005659.3"/>
    </source>
</evidence>
<dbReference type="CDD" id="cd10027">
    <property type="entry name" value="UDG-F1-like"/>
    <property type="match status" value="1"/>
</dbReference>
<name>F7AH61_CIOIN</name>
<dbReference type="OMA" id="PDNGYLM"/>
<dbReference type="STRING" id="7719.ENSCINP00000005659"/>
<evidence type="ECO:0000256" key="1">
    <source>
        <dbReference type="ARBA" id="ARBA00008184"/>
    </source>
</evidence>
<organism evidence="17 18">
    <name type="scientific">Ciona intestinalis</name>
    <name type="common">Transparent sea squirt</name>
    <name type="synonym">Ascidia intestinalis</name>
    <dbReference type="NCBI Taxonomy" id="7719"/>
    <lineage>
        <taxon>Eukaryota</taxon>
        <taxon>Metazoa</taxon>
        <taxon>Chordata</taxon>
        <taxon>Tunicata</taxon>
        <taxon>Ascidiacea</taxon>
        <taxon>Phlebobranchia</taxon>
        <taxon>Cionidae</taxon>
        <taxon>Ciona</taxon>
    </lineage>
</organism>
<comment type="catalytic activity">
    <reaction evidence="12 14">
        <text>Hydrolyzes single-stranded DNA or mismatched double-stranded DNA and polynucleotides, releasing free uracil.</text>
        <dbReference type="EC" id="3.2.2.27"/>
    </reaction>
</comment>
<dbReference type="PANTHER" id="PTHR11264:SF0">
    <property type="entry name" value="URACIL-DNA GLYCOSYLASE"/>
    <property type="match status" value="1"/>
</dbReference>
<dbReference type="FunCoup" id="F7AH61">
    <property type="interactions" value="1"/>
</dbReference>
<dbReference type="NCBIfam" id="NF003591">
    <property type="entry name" value="PRK05254.1-4"/>
    <property type="match status" value="1"/>
</dbReference>
<feature type="active site" description="Proton acceptor" evidence="12 13">
    <location>
        <position position="124"/>
    </location>
</feature>
<evidence type="ECO:0000256" key="4">
    <source>
        <dbReference type="ARBA" id="ARBA00022801"/>
    </source>
</evidence>
<evidence type="ECO:0000256" key="9">
    <source>
        <dbReference type="ARBA" id="ARBA00052069"/>
    </source>
</evidence>
<dbReference type="AlphaFoldDB" id="F7AH61"/>
<dbReference type="GeneTree" id="ENSGT00390000003405"/>
<proteinExistence type="inferred from homology"/>
<keyword evidence="4 12" id="KW-0378">Hydrolase</keyword>
<dbReference type="SMART" id="SM00987">
    <property type="entry name" value="UreE_C"/>
    <property type="match status" value="1"/>
</dbReference>
<dbReference type="Ensembl" id="ENSCINT00000005659.3">
    <property type="protein sequence ID" value="ENSCINP00000005659.3"/>
    <property type="gene ID" value="ENSCING00000002767.3"/>
</dbReference>
<keyword evidence="7 12" id="KW-0234">DNA repair</keyword>
<evidence type="ECO:0000256" key="15">
    <source>
        <dbReference type="SAM" id="MobiDB-lite"/>
    </source>
</evidence>
<comment type="subunit">
    <text evidence="11">Interacts with RPA2 subunit of the RPA trimer; this interaction mediates UNG2 recruitment to RPA-coated single-stranded DNA at stalled replication forks. Interacts with PCNA; this interaction mediates UNG2 recruitment to S-phase replication foci. Interacts (via N-terminus) with FAM72A.</text>
</comment>
<reference evidence="18" key="1">
    <citation type="journal article" date="2002" name="Science">
        <title>The draft genome of Ciona intestinalis: insights into chordate and vertebrate origins.</title>
        <authorList>
            <person name="Dehal P."/>
            <person name="Satou Y."/>
            <person name="Campbell R.K."/>
            <person name="Chapman J."/>
            <person name="Degnan B."/>
            <person name="De Tomaso A."/>
            <person name="Davidson B."/>
            <person name="Di Gregorio A."/>
            <person name="Gelpke M."/>
            <person name="Goodstein D.M."/>
            <person name="Harafuji N."/>
            <person name="Hastings K.E."/>
            <person name="Ho I."/>
            <person name="Hotta K."/>
            <person name="Huang W."/>
            <person name="Kawashima T."/>
            <person name="Lemaire P."/>
            <person name="Martinez D."/>
            <person name="Meinertzhagen I.A."/>
            <person name="Necula S."/>
            <person name="Nonaka M."/>
            <person name="Putnam N."/>
            <person name="Rash S."/>
            <person name="Saiga H."/>
            <person name="Satake M."/>
            <person name="Terry A."/>
            <person name="Yamada L."/>
            <person name="Wang H.G."/>
            <person name="Awazu S."/>
            <person name="Azumi K."/>
            <person name="Boore J."/>
            <person name="Branno M."/>
            <person name="Chin-Bow S."/>
            <person name="DeSantis R."/>
            <person name="Doyle S."/>
            <person name="Francino P."/>
            <person name="Keys D.N."/>
            <person name="Haga S."/>
            <person name="Hayashi H."/>
            <person name="Hino K."/>
            <person name="Imai K.S."/>
            <person name="Inaba K."/>
            <person name="Kano S."/>
            <person name="Kobayashi K."/>
            <person name="Kobayashi M."/>
            <person name="Lee B.I."/>
            <person name="Makabe K.W."/>
            <person name="Manohar C."/>
            <person name="Matassi G."/>
            <person name="Medina M."/>
            <person name="Mochizuki Y."/>
            <person name="Mount S."/>
            <person name="Morishita T."/>
            <person name="Miura S."/>
            <person name="Nakayama A."/>
            <person name="Nishizaka S."/>
            <person name="Nomoto H."/>
            <person name="Ohta F."/>
            <person name="Oishi K."/>
            <person name="Rigoutsos I."/>
            <person name="Sano M."/>
            <person name="Sasaki A."/>
            <person name="Sasakura Y."/>
            <person name="Shoguchi E."/>
            <person name="Shin-i T."/>
            <person name="Spagnuolo A."/>
            <person name="Stainier D."/>
            <person name="Suzuki M.M."/>
            <person name="Tassy O."/>
            <person name="Takatori N."/>
            <person name="Tokuoka M."/>
            <person name="Yagi K."/>
            <person name="Yoshizaki F."/>
            <person name="Wada S."/>
            <person name="Zhang C."/>
            <person name="Hyatt P.D."/>
            <person name="Larimer F."/>
            <person name="Detter C."/>
            <person name="Doggett N."/>
            <person name="Glavina T."/>
            <person name="Hawkins T."/>
            <person name="Richardson P."/>
            <person name="Lucas S."/>
            <person name="Kohara Y."/>
            <person name="Levine M."/>
            <person name="Satoh N."/>
            <person name="Rokhsar D.S."/>
        </authorList>
    </citation>
    <scope>NUCLEOTIDE SEQUENCE [LARGE SCALE GENOMIC DNA]</scope>
</reference>
<dbReference type="GO" id="GO:0005654">
    <property type="term" value="C:nucleoplasm"/>
    <property type="evidence" value="ECO:0007669"/>
    <property type="project" value="UniProtKB-ARBA"/>
</dbReference>
<evidence type="ECO:0000256" key="2">
    <source>
        <dbReference type="ARBA" id="ARBA00022553"/>
    </source>
</evidence>
<dbReference type="FunFam" id="3.40.470.10:FF:000004">
    <property type="entry name" value="Uracil-DNA glycosylase"/>
    <property type="match status" value="1"/>
</dbReference>
<dbReference type="NCBIfam" id="NF003588">
    <property type="entry name" value="PRK05254.1-1"/>
    <property type="match status" value="1"/>
</dbReference>
<evidence type="ECO:0000259" key="16">
    <source>
        <dbReference type="SMART" id="SM00986"/>
    </source>
</evidence>
<accession>F7AH61</accession>
<evidence type="ECO:0000256" key="13">
    <source>
        <dbReference type="PROSITE-ProRule" id="PRU10072"/>
    </source>
</evidence>
<comment type="subcellular location">
    <subcellularLocation>
        <location evidence="12">Mitochondrion</location>
    </subcellularLocation>
    <subcellularLocation>
        <location evidence="12">Nucleus</location>
    </subcellularLocation>
</comment>
<dbReference type="NCBIfam" id="NF003592">
    <property type="entry name" value="PRK05254.1-5"/>
    <property type="match status" value="1"/>
</dbReference>
<reference evidence="17" key="3">
    <citation type="submission" date="2025-08" db="UniProtKB">
        <authorList>
            <consortium name="Ensembl"/>
        </authorList>
    </citation>
    <scope>IDENTIFICATION</scope>
</reference>
<dbReference type="GO" id="GO:0005634">
    <property type="term" value="C:nucleus"/>
    <property type="evidence" value="ECO:0000318"/>
    <property type="project" value="GO_Central"/>
</dbReference>
<dbReference type="NCBIfam" id="TIGR00628">
    <property type="entry name" value="ung"/>
    <property type="match status" value="1"/>
</dbReference>
<feature type="domain" description="Uracil-DNA glycosylase-like" evidence="16">
    <location>
        <begin position="109"/>
        <end position="270"/>
    </location>
</feature>
<dbReference type="HAMAP" id="MF_00148">
    <property type="entry name" value="UDG"/>
    <property type="match status" value="1"/>
</dbReference>
<evidence type="ECO:0000256" key="8">
    <source>
        <dbReference type="ARBA" id="ARBA00023242"/>
    </source>
</evidence>
<evidence type="ECO:0000313" key="18">
    <source>
        <dbReference type="Proteomes" id="UP000008144"/>
    </source>
</evidence>
<comment type="catalytic activity">
    <reaction evidence="10">
        <text>a 2'-deoxyuridine in single-stranded DNA + H2O = a 2'-deoxyribose 5'-monophosphate in single-stranded DNA + uracil</text>
        <dbReference type="Rhea" id="RHEA:81459"/>
        <dbReference type="Rhea" id="RHEA-COMP:12847"/>
        <dbReference type="Rhea" id="RHEA-COMP:19684"/>
        <dbReference type="ChEBI" id="CHEBI:15377"/>
        <dbReference type="ChEBI" id="CHEBI:17568"/>
        <dbReference type="ChEBI" id="CHEBI:133902"/>
        <dbReference type="ChEBI" id="CHEBI:139095"/>
    </reaction>
    <physiologicalReaction direction="left-to-right" evidence="10">
        <dbReference type="Rhea" id="RHEA:81460"/>
    </physiologicalReaction>
</comment>
<evidence type="ECO:0000256" key="6">
    <source>
        <dbReference type="ARBA" id="ARBA00023128"/>
    </source>
</evidence>
<dbReference type="GO" id="GO:0004844">
    <property type="term" value="F:uracil DNA N-glycosylase activity"/>
    <property type="evidence" value="ECO:0000318"/>
    <property type="project" value="GO_Central"/>
</dbReference>
<dbReference type="Proteomes" id="UP000008144">
    <property type="component" value="Chromosome 6"/>
</dbReference>
<dbReference type="PANTHER" id="PTHR11264">
    <property type="entry name" value="URACIL-DNA GLYCOSYLASE"/>
    <property type="match status" value="1"/>
</dbReference>
<feature type="region of interest" description="Disordered" evidence="15">
    <location>
        <begin position="1"/>
        <end position="29"/>
    </location>
</feature>
<dbReference type="InterPro" id="IPR018085">
    <property type="entry name" value="Ura-DNA_Glyclase_AS"/>
</dbReference>
<keyword evidence="8 12" id="KW-0539">Nucleus</keyword>
<dbReference type="InterPro" id="IPR036895">
    <property type="entry name" value="Uracil-DNA_glycosylase-like_sf"/>
</dbReference>
<evidence type="ECO:0000256" key="11">
    <source>
        <dbReference type="ARBA" id="ARBA00064140"/>
    </source>
</evidence>
<evidence type="ECO:0000256" key="14">
    <source>
        <dbReference type="RuleBase" id="RU003780"/>
    </source>
</evidence>
<keyword evidence="2" id="KW-0597">Phosphoprotein</keyword>
<keyword evidence="6 12" id="KW-0496">Mitochondrion</keyword>
<keyword evidence="3 12" id="KW-0227">DNA damage</keyword>
<dbReference type="InterPro" id="IPR002043">
    <property type="entry name" value="UDG_fam1"/>
</dbReference>
<evidence type="ECO:0000256" key="7">
    <source>
        <dbReference type="ARBA" id="ARBA00023204"/>
    </source>
</evidence>
<comment type="catalytic activity">
    <reaction evidence="9">
        <text>a 2'-deoxyuridine in double-stranded DNA + H2O = a 2'-deoxyribose 5'-monophosphate in double-stranded DNA + uracil</text>
        <dbReference type="Rhea" id="RHEA:81455"/>
        <dbReference type="Rhea" id="RHEA-COMP:14231"/>
        <dbReference type="Rhea" id="RHEA-COMP:17071"/>
        <dbReference type="ChEBI" id="CHEBI:15377"/>
        <dbReference type="ChEBI" id="CHEBI:17568"/>
        <dbReference type="ChEBI" id="CHEBI:133902"/>
        <dbReference type="ChEBI" id="CHEBI:139095"/>
    </reaction>
    <physiologicalReaction direction="left-to-right" evidence="9">
        <dbReference type="Rhea" id="RHEA:81456"/>
    </physiologicalReaction>
</comment>
<dbReference type="Pfam" id="PF03167">
    <property type="entry name" value="UDG"/>
    <property type="match status" value="1"/>
</dbReference>